<dbReference type="Proteomes" id="UP001201812">
    <property type="component" value="Unassembled WGS sequence"/>
</dbReference>
<name>A0AAD4MH36_9BILA</name>
<evidence type="ECO:0000313" key="3">
    <source>
        <dbReference type="Proteomes" id="UP001201812"/>
    </source>
</evidence>
<gene>
    <name evidence="2" type="ORF">DdX_21589</name>
</gene>
<accession>A0AAD4MH36</accession>
<organism evidence="2 3">
    <name type="scientific">Ditylenchus destructor</name>
    <dbReference type="NCBI Taxonomy" id="166010"/>
    <lineage>
        <taxon>Eukaryota</taxon>
        <taxon>Metazoa</taxon>
        <taxon>Ecdysozoa</taxon>
        <taxon>Nematoda</taxon>
        <taxon>Chromadorea</taxon>
        <taxon>Rhabditida</taxon>
        <taxon>Tylenchina</taxon>
        <taxon>Tylenchomorpha</taxon>
        <taxon>Sphaerularioidea</taxon>
        <taxon>Anguinidae</taxon>
        <taxon>Anguininae</taxon>
        <taxon>Ditylenchus</taxon>
    </lineage>
</organism>
<sequence length="170" mass="19371">MIAGRTPCPCSSPMSSHDRAHRAQDGRPARGAGSRATLSRANHARQTLHLCRKPVFRLAAHPRGDGRRLKEADGPEIVIVNPQSAQGWLEPLAMDTARARLIGALRQRTDMMGLRLYHPVTRNRAPIYVHAKILIVDDEILRVGPIQHEQPLDAPRYRMRRHHRWRSWTE</sequence>
<dbReference type="EMBL" id="JAKKPZ010000854">
    <property type="protein sequence ID" value="KAI1691890.1"/>
    <property type="molecule type" value="Genomic_DNA"/>
</dbReference>
<dbReference type="AlphaFoldDB" id="A0AAD4MH36"/>
<keyword evidence="3" id="KW-1185">Reference proteome</keyword>
<protein>
    <submittedName>
        <fullName evidence="2">Phospholipase D zeta 2-like</fullName>
    </submittedName>
</protein>
<evidence type="ECO:0000256" key="1">
    <source>
        <dbReference type="SAM" id="MobiDB-lite"/>
    </source>
</evidence>
<dbReference type="SUPFAM" id="SSF56024">
    <property type="entry name" value="Phospholipase D/nuclease"/>
    <property type="match status" value="1"/>
</dbReference>
<evidence type="ECO:0000313" key="2">
    <source>
        <dbReference type="EMBL" id="KAI1691890.1"/>
    </source>
</evidence>
<feature type="region of interest" description="Disordered" evidence="1">
    <location>
        <begin position="1"/>
        <end position="38"/>
    </location>
</feature>
<reference evidence="2" key="1">
    <citation type="submission" date="2022-01" db="EMBL/GenBank/DDBJ databases">
        <title>Genome Sequence Resource for Two Populations of Ditylenchus destructor, the Migratory Endoparasitic Phytonematode.</title>
        <authorList>
            <person name="Zhang H."/>
            <person name="Lin R."/>
            <person name="Xie B."/>
        </authorList>
    </citation>
    <scope>NUCLEOTIDE SEQUENCE</scope>
    <source>
        <strain evidence="2">BazhouSP</strain>
    </source>
</reference>
<proteinExistence type="predicted"/>
<comment type="caution">
    <text evidence="2">The sequence shown here is derived from an EMBL/GenBank/DDBJ whole genome shotgun (WGS) entry which is preliminary data.</text>
</comment>
<feature type="compositionally biased region" description="Basic and acidic residues" evidence="1">
    <location>
        <begin position="16"/>
        <end position="28"/>
    </location>
</feature>